<proteinExistence type="inferred from homology"/>
<dbReference type="PANTHER" id="PTHR11717">
    <property type="entry name" value="LOW MOLECULAR WEIGHT PROTEIN TYROSINE PHOSPHATASE"/>
    <property type="match status" value="1"/>
</dbReference>
<dbReference type="Pfam" id="PF01451">
    <property type="entry name" value="LMWPc"/>
    <property type="match status" value="1"/>
</dbReference>
<dbReference type="SUPFAM" id="SSF52788">
    <property type="entry name" value="Phosphotyrosine protein phosphatases I"/>
    <property type="match status" value="1"/>
</dbReference>
<dbReference type="RefSeq" id="WP_191684891.1">
    <property type="nucleotide sequence ID" value="NZ_JACSQW010000022.1"/>
</dbReference>
<evidence type="ECO:0000256" key="3">
    <source>
        <dbReference type="ARBA" id="ARBA00022801"/>
    </source>
</evidence>
<dbReference type="InterPro" id="IPR017867">
    <property type="entry name" value="Tyr_phospatase_low_mol_wt"/>
</dbReference>
<evidence type="ECO:0000313" key="8">
    <source>
        <dbReference type="Proteomes" id="UP000616837"/>
    </source>
</evidence>
<dbReference type="PANTHER" id="PTHR11717:SF7">
    <property type="entry name" value="LOW MOLECULAR WEIGHT PHOSPHOTYROSINE PROTEIN PHOSPHATASE"/>
    <property type="match status" value="1"/>
</dbReference>
<organism evidence="7 8">
    <name type="scientific">Limosilactobacillus avistercoris</name>
    <dbReference type="NCBI Taxonomy" id="2762243"/>
    <lineage>
        <taxon>Bacteria</taxon>
        <taxon>Bacillati</taxon>
        <taxon>Bacillota</taxon>
        <taxon>Bacilli</taxon>
        <taxon>Lactobacillales</taxon>
        <taxon>Lactobacillaceae</taxon>
        <taxon>Limosilactobacillus</taxon>
    </lineage>
</organism>
<accession>A0ABR8PE31</accession>
<evidence type="ECO:0000256" key="2">
    <source>
        <dbReference type="ARBA" id="ARBA00013064"/>
    </source>
</evidence>
<evidence type="ECO:0000256" key="4">
    <source>
        <dbReference type="ARBA" id="ARBA00022912"/>
    </source>
</evidence>
<evidence type="ECO:0000256" key="5">
    <source>
        <dbReference type="ARBA" id="ARBA00051722"/>
    </source>
</evidence>
<evidence type="ECO:0000259" key="6">
    <source>
        <dbReference type="SMART" id="SM00226"/>
    </source>
</evidence>
<dbReference type="InterPro" id="IPR023485">
    <property type="entry name" value="Ptyr_pPase"/>
</dbReference>
<comment type="caution">
    <text evidence="7">The sequence shown here is derived from an EMBL/GenBank/DDBJ whole genome shotgun (WGS) entry which is preliminary data.</text>
</comment>
<dbReference type="EMBL" id="JACSQW010000022">
    <property type="protein sequence ID" value="MBD7895551.1"/>
    <property type="molecule type" value="Genomic_DNA"/>
</dbReference>
<comment type="catalytic activity">
    <reaction evidence="5">
        <text>O-phospho-L-tyrosyl-[protein] + H2O = L-tyrosyl-[protein] + phosphate</text>
        <dbReference type="Rhea" id="RHEA:10684"/>
        <dbReference type="Rhea" id="RHEA-COMP:10136"/>
        <dbReference type="Rhea" id="RHEA-COMP:20101"/>
        <dbReference type="ChEBI" id="CHEBI:15377"/>
        <dbReference type="ChEBI" id="CHEBI:43474"/>
        <dbReference type="ChEBI" id="CHEBI:46858"/>
        <dbReference type="ChEBI" id="CHEBI:61978"/>
        <dbReference type="EC" id="3.1.3.48"/>
    </reaction>
</comment>
<reference evidence="7 8" key="1">
    <citation type="submission" date="2020-08" db="EMBL/GenBank/DDBJ databases">
        <title>A Genomic Blueprint of the Chicken Gut Microbiome.</title>
        <authorList>
            <person name="Gilroy R."/>
            <person name="Ravi A."/>
            <person name="Getino M."/>
            <person name="Pursley I."/>
            <person name="Horton D.L."/>
            <person name="Alikhan N.-F."/>
            <person name="Baker D."/>
            <person name="Gharbi K."/>
            <person name="Hall N."/>
            <person name="Watson M."/>
            <person name="Adriaenssens E.M."/>
            <person name="Foster-Nyarko E."/>
            <person name="Jarju S."/>
            <person name="Secka A."/>
            <person name="Antonio M."/>
            <person name="Oren A."/>
            <person name="Chaudhuri R."/>
            <person name="La Ragione R.M."/>
            <person name="Hildebrand F."/>
            <person name="Pallen M.J."/>
        </authorList>
    </citation>
    <scope>NUCLEOTIDE SEQUENCE [LARGE SCALE GENOMIC DNA]</scope>
    <source>
        <strain evidence="7 8">Sa3CUN2</strain>
    </source>
</reference>
<protein>
    <recommendedName>
        <fullName evidence="2">protein-tyrosine-phosphatase</fullName>
        <ecNumber evidence="2">3.1.3.48</ecNumber>
    </recommendedName>
</protein>
<keyword evidence="4" id="KW-0904">Protein phosphatase</keyword>
<keyword evidence="8" id="KW-1185">Reference proteome</keyword>
<evidence type="ECO:0000256" key="1">
    <source>
        <dbReference type="ARBA" id="ARBA00011063"/>
    </source>
</evidence>
<dbReference type="CDD" id="cd16343">
    <property type="entry name" value="LMWPTP"/>
    <property type="match status" value="1"/>
</dbReference>
<gene>
    <name evidence="7" type="ORF">H9564_07585</name>
</gene>
<comment type="similarity">
    <text evidence="1">Belongs to the low molecular weight phosphotyrosine protein phosphatase family.</text>
</comment>
<dbReference type="Gene3D" id="3.40.50.2300">
    <property type="match status" value="1"/>
</dbReference>
<dbReference type="Proteomes" id="UP000616837">
    <property type="component" value="Unassembled WGS sequence"/>
</dbReference>
<sequence>MKVIFVCLGNICRSPMAEAMFKQMVTEAGLSNQITVDSAGTSNIAEGSPADSRTKAILDQHNIQDDGMIARQLSLQDYYDADYIIAMDQMNVADAKAMAPAGLAKKVHGIYEATPGKADHYIVDPWITHKFQDTYNSLSEALTNWLKKFQNELNK</sequence>
<dbReference type="PRINTS" id="PR00719">
    <property type="entry name" value="LMWPTPASE"/>
</dbReference>
<dbReference type="InterPro" id="IPR036196">
    <property type="entry name" value="Ptyr_pPase_sf"/>
</dbReference>
<dbReference type="InterPro" id="IPR050438">
    <property type="entry name" value="LMW_PTPase"/>
</dbReference>
<name>A0ABR8PE31_9LACO</name>
<dbReference type="SMART" id="SM00226">
    <property type="entry name" value="LMWPc"/>
    <property type="match status" value="1"/>
</dbReference>
<dbReference type="EC" id="3.1.3.48" evidence="2"/>
<feature type="domain" description="Phosphotyrosine protein phosphatase I" evidence="6">
    <location>
        <begin position="1"/>
        <end position="148"/>
    </location>
</feature>
<evidence type="ECO:0000313" key="7">
    <source>
        <dbReference type="EMBL" id="MBD7895551.1"/>
    </source>
</evidence>
<keyword evidence="3" id="KW-0378">Hydrolase</keyword>